<evidence type="ECO:0000259" key="13">
    <source>
        <dbReference type="Pfam" id="PF00593"/>
    </source>
</evidence>
<evidence type="ECO:0000313" key="15">
    <source>
        <dbReference type="EMBL" id="RBL90625.1"/>
    </source>
</evidence>
<sequence length="1023" mass="112764">MKLRTRFRAFRPGAILMLCLGIILSTSTALFAQDLALTGKVTGTGGIPLPGVNIQVAGTSKGASTNADGQFKLSAAAGSTLKISFIGYLSKEVKVVNALPLHITLEEDVQKLNDVVVVGYGTQKKATLTGSITTVSMAEKEGRPITNASNALQGVPGIFTNLSNSQPGVDRSTIRIRGVGTLSNNDPLVLVDGIEYSMDELNPNDIETITVLKDAAASIYGSRAANGVILVTTKKGKGVSKINYSYYRGVQKATYLPDIITDPIAYMKLKNQANLNEGTTKLDYSDAQIAEYEKGMLTDPITYPANNWYKIALKNGIIQKHDLSVSGSTDKYQYRLSLGYLDRDGILFGPGNHEKKYSVGLNSSMQVTQRLRAGLTLDGYYRNYTQPFYNSTWEYLARALPILTDTLADGRYGNSWLRTTGRNNWEHPRMLSYNGLQTKVVQRFLATIFAEYKLPFDINYNIKFGVDKYDGQLTQFTPRMQTFDPKTNAATNWNNPNTAPRSYKTDYNDMNIHFYNTLDWKKTFASKHNVSAMVGASYDNFEKDQFDASMYGYLDGTLDALSAGVYWNATSGTTTRDVLESYFGRVNYDFDGKYLFEAAFRYDGSSKFAPGKRWGFYPSASAGWRIDKESFFQSSLIDVLKLRASAGQMGTQAVPLYSYIPSVSMGEDYSFGGGASSGLSSGAAVTAAVDPSIKWEVTSTYNAGVDVNLFKSRLAVSVDVYKKITDGILRTVTLASQVGNLNGPKRNVGRVDNTGIELVVQYKNNFGNLDYGVYGNASYNKNMVVNLKGEKIYNGNTITQEGYPIDAYYVLLSDGIFQSDEEVAKSPFQSNKTKAGYIKYKDINGDGIINGDDRVALNSSSSVPKWTFGFGFNLGYKGISLSASFQGIAGVKAYPVGNLALPFVNGANATKEWLTDAWTPQNTNARLPIVTTGTNGVDNFRGSDFWLRDNSYVRMRNLQLGYSLPDRWLSKVKISKVNVFVNGENLLTFSRYKDFDPEAVLDQSNLYRYPMLKTFNGGLNVTF</sequence>
<dbReference type="PANTHER" id="PTHR30069">
    <property type="entry name" value="TONB-DEPENDENT OUTER MEMBRANE RECEPTOR"/>
    <property type="match status" value="1"/>
</dbReference>
<dbReference type="Gene3D" id="2.60.40.1120">
    <property type="entry name" value="Carboxypeptidase-like, regulatory domain"/>
    <property type="match status" value="1"/>
</dbReference>
<evidence type="ECO:0000256" key="11">
    <source>
        <dbReference type="RuleBase" id="RU003357"/>
    </source>
</evidence>
<dbReference type="InterPro" id="IPR023996">
    <property type="entry name" value="TonB-dep_OMP_SusC/RagA"/>
</dbReference>
<keyword evidence="8" id="KW-0675">Receptor</keyword>
<evidence type="ECO:0000256" key="1">
    <source>
        <dbReference type="ARBA" id="ARBA00004571"/>
    </source>
</evidence>
<dbReference type="Gene3D" id="2.170.130.10">
    <property type="entry name" value="TonB-dependent receptor, plug domain"/>
    <property type="match status" value="1"/>
</dbReference>
<comment type="caution">
    <text evidence="15">The sequence shown here is derived from an EMBL/GenBank/DDBJ whole genome shotgun (WGS) entry which is preliminary data.</text>
</comment>
<dbReference type="FunFam" id="2.170.130.10:FF:000003">
    <property type="entry name" value="SusC/RagA family TonB-linked outer membrane protein"/>
    <property type="match status" value="1"/>
</dbReference>
<feature type="domain" description="TonB-dependent receptor plug" evidence="14">
    <location>
        <begin position="125"/>
        <end position="228"/>
    </location>
</feature>
<evidence type="ECO:0000256" key="7">
    <source>
        <dbReference type="ARBA" id="ARBA00023136"/>
    </source>
</evidence>
<keyword evidence="6 11" id="KW-0798">TonB box</keyword>
<dbReference type="SUPFAM" id="SSF56935">
    <property type="entry name" value="Porins"/>
    <property type="match status" value="1"/>
</dbReference>
<reference evidence="15 16" key="1">
    <citation type="submission" date="2018-05" db="EMBL/GenBank/DDBJ databases">
        <title>Chitinophaga sp. K3CV102501T nov., isolated from isolated from a monsoon evergreen broad-leaved forest soil.</title>
        <authorList>
            <person name="Lv Y."/>
        </authorList>
    </citation>
    <scope>NUCLEOTIDE SEQUENCE [LARGE SCALE GENOMIC DNA]</scope>
    <source>
        <strain evidence="15 16">GDMCC 1.1325</strain>
    </source>
</reference>
<dbReference type="NCBIfam" id="TIGR04057">
    <property type="entry name" value="SusC_RagA_signa"/>
    <property type="match status" value="1"/>
</dbReference>
<proteinExistence type="inferred from homology"/>
<dbReference type="InterPro" id="IPR012910">
    <property type="entry name" value="Plug_dom"/>
</dbReference>
<dbReference type="EMBL" id="QFFJ01000002">
    <property type="protein sequence ID" value="RBL90625.1"/>
    <property type="molecule type" value="Genomic_DNA"/>
</dbReference>
<comment type="similarity">
    <text evidence="10 11">Belongs to the TonB-dependent receptor family.</text>
</comment>
<evidence type="ECO:0000256" key="3">
    <source>
        <dbReference type="ARBA" id="ARBA00022452"/>
    </source>
</evidence>
<dbReference type="InterPro" id="IPR023997">
    <property type="entry name" value="TonB-dep_OMP_SusC/RagA_CS"/>
</dbReference>
<keyword evidence="4 10" id="KW-0812">Transmembrane</keyword>
<dbReference type="InterPro" id="IPR000531">
    <property type="entry name" value="Beta-barrel_TonB"/>
</dbReference>
<dbReference type="GO" id="GO:0044718">
    <property type="term" value="P:siderophore transmembrane transport"/>
    <property type="evidence" value="ECO:0007669"/>
    <property type="project" value="TreeGrafter"/>
</dbReference>
<dbReference type="InterPro" id="IPR036942">
    <property type="entry name" value="Beta-barrel_TonB_sf"/>
</dbReference>
<feature type="signal peptide" evidence="12">
    <location>
        <begin position="1"/>
        <end position="32"/>
    </location>
</feature>
<dbReference type="GO" id="GO:0015344">
    <property type="term" value="F:siderophore uptake transmembrane transporter activity"/>
    <property type="evidence" value="ECO:0007669"/>
    <property type="project" value="TreeGrafter"/>
</dbReference>
<dbReference type="SUPFAM" id="SSF49464">
    <property type="entry name" value="Carboxypeptidase regulatory domain-like"/>
    <property type="match status" value="1"/>
</dbReference>
<organism evidence="15 16">
    <name type="scientific">Chitinophaga flava</name>
    <dbReference type="NCBI Taxonomy" id="2259036"/>
    <lineage>
        <taxon>Bacteria</taxon>
        <taxon>Pseudomonadati</taxon>
        <taxon>Bacteroidota</taxon>
        <taxon>Chitinophagia</taxon>
        <taxon>Chitinophagales</taxon>
        <taxon>Chitinophagaceae</taxon>
        <taxon>Chitinophaga</taxon>
    </lineage>
</organism>
<feature type="domain" description="TonB-dependent receptor-like beta-barrel" evidence="13">
    <location>
        <begin position="384"/>
        <end position="986"/>
    </location>
</feature>
<evidence type="ECO:0000256" key="4">
    <source>
        <dbReference type="ARBA" id="ARBA00022692"/>
    </source>
</evidence>
<dbReference type="PANTHER" id="PTHR30069:SF29">
    <property type="entry name" value="HEMOGLOBIN AND HEMOGLOBIN-HAPTOGLOBIN-BINDING PROTEIN 1-RELATED"/>
    <property type="match status" value="1"/>
</dbReference>
<dbReference type="RefSeq" id="WP_113619383.1">
    <property type="nucleotide sequence ID" value="NZ_QFFJ01000002.1"/>
</dbReference>
<dbReference type="InterPro" id="IPR037066">
    <property type="entry name" value="Plug_dom_sf"/>
</dbReference>
<keyword evidence="16" id="KW-1185">Reference proteome</keyword>
<dbReference type="Pfam" id="PF13715">
    <property type="entry name" value="CarbopepD_reg_2"/>
    <property type="match status" value="1"/>
</dbReference>
<dbReference type="InterPro" id="IPR008969">
    <property type="entry name" value="CarboxyPept-like_regulatory"/>
</dbReference>
<evidence type="ECO:0000256" key="8">
    <source>
        <dbReference type="ARBA" id="ARBA00023170"/>
    </source>
</evidence>
<dbReference type="OrthoDB" id="899266at2"/>
<accession>A0A365XYH1</accession>
<dbReference type="NCBIfam" id="TIGR04056">
    <property type="entry name" value="OMP_RagA_SusC"/>
    <property type="match status" value="1"/>
</dbReference>
<dbReference type="Gene3D" id="2.40.170.20">
    <property type="entry name" value="TonB-dependent receptor, beta-barrel domain"/>
    <property type="match status" value="1"/>
</dbReference>
<dbReference type="PROSITE" id="PS52016">
    <property type="entry name" value="TONB_DEPENDENT_REC_3"/>
    <property type="match status" value="1"/>
</dbReference>
<evidence type="ECO:0000256" key="9">
    <source>
        <dbReference type="ARBA" id="ARBA00023237"/>
    </source>
</evidence>
<dbReference type="InterPro" id="IPR039426">
    <property type="entry name" value="TonB-dep_rcpt-like"/>
</dbReference>
<keyword evidence="7 10" id="KW-0472">Membrane</keyword>
<evidence type="ECO:0000259" key="14">
    <source>
        <dbReference type="Pfam" id="PF07715"/>
    </source>
</evidence>
<comment type="subcellular location">
    <subcellularLocation>
        <location evidence="1 10">Cell outer membrane</location>
        <topology evidence="1 10">Multi-pass membrane protein</topology>
    </subcellularLocation>
</comment>
<protein>
    <submittedName>
        <fullName evidence="15">SusC/RagA family TonB-linked outer membrane protein</fullName>
    </submittedName>
</protein>
<dbReference type="Pfam" id="PF07715">
    <property type="entry name" value="Plug"/>
    <property type="match status" value="1"/>
</dbReference>
<name>A0A365XYH1_9BACT</name>
<evidence type="ECO:0000313" key="16">
    <source>
        <dbReference type="Proteomes" id="UP000253410"/>
    </source>
</evidence>
<dbReference type="AlphaFoldDB" id="A0A365XYH1"/>
<dbReference type="GO" id="GO:0009279">
    <property type="term" value="C:cell outer membrane"/>
    <property type="evidence" value="ECO:0007669"/>
    <property type="project" value="UniProtKB-SubCell"/>
</dbReference>
<keyword evidence="2 10" id="KW-0813">Transport</keyword>
<keyword evidence="9 10" id="KW-0998">Cell outer membrane</keyword>
<evidence type="ECO:0000256" key="5">
    <source>
        <dbReference type="ARBA" id="ARBA00022729"/>
    </source>
</evidence>
<dbReference type="Pfam" id="PF00593">
    <property type="entry name" value="TonB_dep_Rec_b-barrel"/>
    <property type="match status" value="1"/>
</dbReference>
<gene>
    <name evidence="15" type="ORF">DF182_29675</name>
</gene>
<feature type="chain" id="PRO_5016653182" evidence="12">
    <location>
        <begin position="33"/>
        <end position="1023"/>
    </location>
</feature>
<dbReference type="Proteomes" id="UP000253410">
    <property type="component" value="Unassembled WGS sequence"/>
</dbReference>
<evidence type="ECO:0000256" key="10">
    <source>
        <dbReference type="PROSITE-ProRule" id="PRU01360"/>
    </source>
</evidence>
<evidence type="ECO:0000256" key="12">
    <source>
        <dbReference type="SAM" id="SignalP"/>
    </source>
</evidence>
<keyword evidence="3 10" id="KW-1134">Transmembrane beta strand</keyword>
<evidence type="ECO:0000256" key="2">
    <source>
        <dbReference type="ARBA" id="ARBA00022448"/>
    </source>
</evidence>
<keyword evidence="5 12" id="KW-0732">Signal</keyword>
<evidence type="ECO:0000256" key="6">
    <source>
        <dbReference type="ARBA" id="ARBA00023077"/>
    </source>
</evidence>